<keyword evidence="2" id="KW-0732">Signal</keyword>
<dbReference type="PANTHER" id="PTHR11177:SF383">
    <property type="entry name" value="GLYCOSYL HYDROLASE FAMILY PROTEIN WITH CHITINASE INSERTION DOMAIN-CONTAINING PROTEIN"/>
    <property type="match status" value="1"/>
</dbReference>
<dbReference type="InterPro" id="IPR050314">
    <property type="entry name" value="Glycosyl_Hydrlase_18"/>
</dbReference>
<proteinExistence type="inferred from homology"/>
<dbReference type="SUPFAM" id="SSF51445">
    <property type="entry name" value="(Trans)glycosidases"/>
    <property type="match status" value="1"/>
</dbReference>
<reference evidence="7" key="1">
    <citation type="submission" date="2013-07" db="EMBL/GenBank/DDBJ databases">
        <title>The genome of Eucalyptus grandis.</title>
        <authorList>
            <person name="Schmutz J."/>
            <person name="Hayes R."/>
            <person name="Myburg A."/>
            <person name="Tuskan G."/>
            <person name="Grattapaglia D."/>
            <person name="Rokhsar D.S."/>
        </authorList>
    </citation>
    <scope>NUCLEOTIDE SEQUENCE</scope>
    <source>
        <tissue evidence="7">Leaf extractions</tissue>
    </source>
</reference>
<protein>
    <recommendedName>
        <fullName evidence="6">GH18 domain-containing protein</fullName>
    </recommendedName>
</protein>
<evidence type="ECO:0000256" key="2">
    <source>
        <dbReference type="ARBA" id="ARBA00022729"/>
    </source>
</evidence>
<evidence type="ECO:0000256" key="5">
    <source>
        <dbReference type="ARBA" id="ARBA00023295"/>
    </source>
</evidence>
<dbReference type="InterPro" id="IPR017853">
    <property type="entry name" value="GH"/>
</dbReference>
<evidence type="ECO:0000313" key="7">
    <source>
        <dbReference type="EMBL" id="KCW78955.1"/>
    </source>
</evidence>
<dbReference type="SUPFAM" id="SSF54556">
    <property type="entry name" value="Chitinase insertion domain"/>
    <property type="match status" value="1"/>
</dbReference>
<dbReference type="PROSITE" id="PS51910">
    <property type="entry name" value="GH18_2"/>
    <property type="match status" value="1"/>
</dbReference>
<evidence type="ECO:0000259" key="6">
    <source>
        <dbReference type="PROSITE" id="PS51910"/>
    </source>
</evidence>
<dbReference type="InParanoid" id="A0A059CM26"/>
<dbReference type="Gramene" id="KCW78955">
    <property type="protein sequence ID" value="KCW78955"/>
    <property type="gene ID" value="EUGRSUZ_C00383"/>
</dbReference>
<dbReference type="PANTHER" id="PTHR11177">
    <property type="entry name" value="CHITINASE"/>
    <property type="match status" value="1"/>
</dbReference>
<organism evidence="7">
    <name type="scientific">Eucalyptus grandis</name>
    <name type="common">Flooded gum</name>
    <dbReference type="NCBI Taxonomy" id="71139"/>
    <lineage>
        <taxon>Eukaryota</taxon>
        <taxon>Viridiplantae</taxon>
        <taxon>Streptophyta</taxon>
        <taxon>Embryophyta</taxon>
        <taxon>Tracheophyta</taxon>
        <taxon>Spermatophyta</taxon>
        <taxon>Magnoliopsida</taxon>
        <taxon>eudicotyledons</taxon>
        <taxon>Gunneridae</taxon>
        <taxon>Pentapetalae</taxon>
        <taxon>rosids</taxon>
        <taxon>malvids</taxon>
        <taxon>Myrtales</taxon>
        <taxon>Myrtaceae</taxon>
        <taxon>Myrtoideae</taxon>
        <taxon>Eucalypteae</taxon>
        <taxon>Eucalyptus</taxon>
    </lineage>
</organism>
<evidence type="ECO:0000256" key="3">
    <source>
        <dbReference type="ARBA" id="ARBA00022801"/>
    </source>
</evidence>
<dbReference type="EMBL" id="KK198755">
    <property type="protein sequence ID" value="KCW78955.1"/>
    <property type="molecule type" value="Genomic_DNA"/>
</dbReference>
<keyword evidence="4" id="KW-0325">Glycoprotein</keyword>
<dbReference type="GO" id="GO:0006032">
    <property type="term" value="P:chitin catabolic process"/>
    <property type="evidence" value="ECO:0000318"/>
    <property type="project" value="GO_Central"/>
</dbReference>
<dbReference type="AlphaFoldDB" id="A0A059CM26"/>
<dbReference type="Gene3D" id="3.20.20.80">
    <property type="entry name" value="Glycosidases"/>
    <property type="match status" value="1"/>
</dbReference>
<dbReference type="SMART" id="SM00636">
    <property type="entry name" value="Glyco_18"/>
    <property type="match status" value="1"/>
</dbReference>
<dbReference type="InterPro" id="IPR029070">
    <property type="entry name" value="Chitinase_insertion_sf"/>
</dbReference>
<dbReference type="InterPro" id="IPR001223">
    <property type="entry name" value="Glyco_hydro18_cat"/>
</dbReference>
<feature type="domain" description="GH18" evidence="6">
    <location>
        <begin position="1"/>
        <end position="260"/>
    </location>
</feature>
<comment type="similarity">
    <text evidence="1">Belongs to the glycosyl hydrolase 18 family. Chitinase class V subfamily.</text>
</comment>
<keyword evidence="5" id="KW-0326">Glycosidase</keyword>
<keyword evidence="3" id="KW-0378">Hydrolase</keyword>
<accession>A0A059CM26</accession>
<dbReference type="Pfam" id="PF00704">
    <property type="entry name" value="Glyco_hydro_18"/>
    <property type="match status" value="1"/>
</dbReference>
<dbReference type="GO" id="GO:0005975">
    <property type="term" value="P:carbohydrate metabolic process"/>
    <property type="evidence" value="ECO:0007669"/>
    <property type="project" value="InterPro"/>
</dbReference>
<dbReference type="FunFam" id="3.10.50.10:FF:000003">
    <property type="entry name" value="Class V chitinase CHIT5b"/>
    <property type="match status" value="1"/>
</dbReference>
<evidence type="ECO:0000256" key="1">
    <source>
        <dbReference type="ARBA" id="ARBA00008682"/>
    </source>
</evidence>
<dbReference type="GO" id="GO:0004568">
    <property type="term" value="F:chitinase activity"/>
    <property type="evidence" value="ECO:0000318"/>
    <property type="project" value="GO_Central"/>
</dbReference>
<dbReference type="GO" id="GO:0005576">
    <property type="term" value="C:extracellular region"/>
    <property type="evidence" value="ECO:0000318"/>
    <property type="project" value="GO_Central"/>
</dbReference>
<evidence type="ECO:0000256" key="4">
    <source>
        <dbReference type="ARBA" id="ARBA00023180"/>
    </source>
</evidence>
<dbReference type="InterPro" id="IPR011583">
    <property type="entry name" value="Chitinase_II/V-like_cat"/>
</dbReference>
<dbReference type="OMA" id="HETTKHH"/>
<dbReference type="GO" id="GO:0008061">
    <property type="term" value="F:chitin binding"/>
    <property type="evidence" value="ECO:0007669"/>
    <property type="project" value="InterPro"/>
</dbReference>
<sequence length="260" mass="29036">MAQNVKGGCWYSDSNITASDIDSALFTHLFYAFAASIHRQTSSRKSFIDSSITVARYNGFHGLDLDWEYSDGDEKMINLGLLLQVWRAAVAAEVASSGKDALLLSVAVYYSLDWINAMACDFFGPGWFFITGPLAASYGPGRGGNFDFLGYINFDYSKYMPAEHVVLGIPLFGRAFALADANNYGYFARFTRPAISSDGTIMYNQITTYLSQNSVILVYNSSVVSVYCHSRTTWINYDDTQTISPKVVYTKARRLKRYFA</sequence>
<gene>
    <name evidence="7" type="ORF">EUGRSUZ_C00383</name>
</gene>
<name>A0A059CM26_EUCGR</name>
<dbReference type="STRING" id="71139.A0A059CM26"/>